<dbReference type="AlphaFoldDB" id="A0A433UTS1"/>
<dbReference type="Gene3D" id="1.25.40.10">
    <property type="entry name" value="Tetratricopeptide repeat domain"/>
    <property type="match status" value="1"/>
</dbReference>
<evidence type="ECO:0000256" key="5">
    <source>
        <dbReference type="ARBA" id="ARBA00022803"/>
    </source>
</evidence>
<evidence type="ECO:0000256" key="1">
    <source>
        <dbReference type="ARBA" id="ARBA00004922"/>
    </source>
</evidence>
<evidence type="ECO:0000256" key="4">
    <source>
        <dbReference type="ARBA" id="ARBA00022737"/>
    </source>
</evidence>
<protein>
    <recommendedName>
        <fullName evidence="6">O-GlcNAc transferase C-terminal domain-containing protein</fullName>
    </recommendedName>
</protein>
<evidence type="ECO:0000313" key="8">
    <source>
        <dbReference type="Proteomes" id="UP000276103"/>
    </source>
</evidence>
<keyword evidence="4" id="KW-0677">Repeat</keyword>
<evidence type="ECO:0000259" key="6">
    <source>
        <dbReference type="Pfam" id="PF13844"/>
    </source>
</evidence>
<dbReference type="PANTHER" id="PTHR44835:SF1">
    <property type="entry name" value="PROTEIN O-GLCNAC TRANSFERASE"/>
    <property type="match status" value="1"/>
</dbReference>
<comment type="pathway">
    <text evidence="1">Protein modification; protein glycosylation.</text>
</comment>
<feature type="domain" description="O-GlcNAc transferase C-terminal" evidence="6">
    <location>
        <begin position="352"/>
        <end position="502"/>
    </location>
</feature>
<dbReference type="SUPFAM" id="SSF48452">
    <property type="entry name" value="TPR-like"/>
    <property type="match status" value="1"/>
</dbReference>
<evidence type="ECO:0000313" key="7">
    <source>
        <dbReference type="EMBL" id="RUS97254.1"/>
    </source>
</evidence>
<dbReference type="RefSeq" id="WP_190648764.1">
    <property type="nucleotide sequence ID" value="NZ_RSCM01000005.1"/>
</dbReference>
<dbReference type="GO" id="GO:0016757">
    <property type="term" value="F:glycosyltransferase activity"/>
    <property type="evidence" value="ECO:0007669"/>
    <property type="project" value="UniProtKB-KW"/>
</dbReference>
<dbReference type="InterPro" id="IPR051939">
    <property type="entry name" value="Glycosyltr_41/O-GlcNAc_trsf"/>
</dbReference>
<evidence type="ECO:0000256" key="2">
    <source>
        <dbReference type="ARBA" id="ARBA00022676"/>
    </source>
</evidence>
<feature type="domain" description="O-GlcNAc transferase C-terminal" evidence="6">
    <location>
        <begin position="515"/>
        <end position="687"/>
    </location>
</feature>
<keyword evidence="2" id="KW-0328">Glycosyltransferase</keyword>
<dbReference type="Gene3D" id="3.40.50.2000">
    <property type="entry name" value="Glycogen Phosphorylase B"/>
    <property type="match status" value="1"/>
</dbReference>
<accession>A0A433UTS1</accession>
<dbReference type="PANTHER" id="PTHR44835">
    <property type="entry name" value="UDP-N-ACETYLGLUCOSAMINE--PEPTIDE N-ACETYLGLUCOSAMINYLTRANSFERASE SPINDLY-RELATED"/>
    <property type="match status" value="1"/>
</dbReference>
<dbReference type="EMBL" id="RSCM01000005">
    <property type="protein sequence ID" value="RUS97254.1"/>
    <property type="molecule type" value="Genomic_DNA"/>
</dbReference>
<gene>
    <name evidence="7" type="ORF">DSM107003_19950</name>
</gene>
<dbReference type="SUPFAM" id="SSF53756">
    <property type="entry name" value="UDP-Glycosyltransferase/glycogen phosphorylase"/>
    <property type="match status" value="1"/>
</dbReference>
<dbReference type="Gene3D" id="3.40.50.11380">
    <property type="match status" value="1"/>
</dbReference>
<keyword evidence="5" id="KW-0802">TPR repeat</keyword>
<organism evidence="7 8">
    <name type="scientific">Trichormus variabilis SAG 1403-4b</name>
    <dbReference type="NCBI Taxonomy" id="447716"/>
    <lineage>
        <taxon>Bacteria</taxon>
        <taxon>Bacillati</taxon>
        <taxon>Cyanobacteriota</taxon>
        <taxon>Cyanophyceae</taxon>
        <taxon>Nostocales</taxon>
        <taxon>Nostocaceae</taxon>
        <taxon>Trichormus</taxon>
    </lineage>
</organism>
<keyword evidence="8" id="KW-1185">Reference proteome</keyword>
<dbReference type="Proteomes" id="UP000276103">
    <property type="component" value="Unassembled WGS sequence"/>
</dbReference>
<comment type="caution">
    <text evidence="7">The sequence shown here is derived from an EMBL/GenBank/DDBJ whole genome shotgun (WGS) entry which is preliminary data.</text>
</comment>
<dbReference type="InterPro" id="IPR029489">
    <property type="entry name" value="OGT/SEC/SPY_C"/>
</dbReference>
<dbReference type="Pfam" id="PF13844">
    <property type="entry name" value="Glyco_transf_41"/>
    <property type="match status" value="2"/>
</dbReference>
<name>A0A433UTS1_ANAVA</name>
<reference evidence="7 8" key="1">
    <citation type="journal article" date="2019" name="Genome Biol. Evol.">
        <title>Day and night: Metabolic profiles and evolutionary relationships of six axenic non-marine cyanobacteria.</title>
        <authorList>
            <person name="Will S.E."/>
            <person name="Henke P."/>
            <person name="Boedeker C."/>
            <person name="Huang S."/>
            <person name="Brinkmann H."/>
            <person name="Rohde M."/>
            <person name="Jarek M."/>
            <person name="Friedl T."/>
            <person name="Seufert S."/>
            <person name="Schumacher M."/>
            <person name="Overmann J."/>
            <person name="Neumann-Schaal M."/>
            <person name="Petersen J."/>
        </authorList>
    </citation>
    <scope>NUCLEOTIDE SEQUENCE [LARGE SCALE GENOMIC DNA]</scope>
    <source>
        <strain evidence="7 8">SAG 1403-4b</strain>
    </source>
</reference>
<proteinExistence type="predicted"/>
<sequence>METSKLMEQTEEYILELLQISPEKINIIIFPDWSLPEESLITELEQAIKAVVNHPESHQITLLIDTNGTDVEEANLFLSAVAMNLLIGENFDITTECEISLLEGLNEHERESLTNFIYAQIILQHRNLQALALFDIEKIPAYEIQNFNNIPLGKLIFDLSNRLFQEGKWQAASQQYQILIQMYSVDAEVYWHLSQCYRNLNLLDQYLQTLEAGIKIHNTDPRLHFSLIIHLRLNGRNQEAIASAENACELLPDDYTFKILKYLTVPPIYNNQEEIKFSRQRYTQGLEKLIQETSLKTPEERSNALAGIGRLTNFHLSYQAQNDVDLQRQYGQLVHEIMAANFPQWVIPLSMQKLQPQEKIRIGYASNYLHSYSGTLWLTGWLRYCERQNFEIYCYYTGNQPDPITQQFKDYSDFFYHIPHNLPAVCEQIIADKLHILVYPEIGMDAPTMQMAGLRLAPVQCVAWGHPVTTGLPTMDYFLSSKLMEGENAQEHYSEQLILLPNIGVAYPKPYIPPVIKTRSNYGLNDDDVIYLCCQAPWKYLPKHDFILAEIASRIPQAKFVFLRGIVLKPRLQRAFAAVGLNSEDYCVHLNIPERLDYLMINLLSDVYLDTFTWSGGNTSLEAIACNLPIVTCPGEFMRGRHTDSFLKLLGITDTIANNEVEYIDIAVKLGLDSAWRSSISERMSQNQDRVFDDRACVAGLEAFYKQVVEEKSASIS</sequence>
<keyword evidence="3" id="KW-0808">Transferase</keyword>
<dbReference type="InterPro" id="IPR011990">
    <property type="entry name" value="TPR-like_helical_dom_sf"/>
</dbReference>
<evidence type="ECO:0000256" key="3">
    <source>
        <dbReference type="ARBA" id="ARBA00022679"/>
    </source>
</evidence>